<dbReference type="GO" id="GO:0006139">
    <property type="term" value="P:nucleobase-containing compound metabolic process"/>
    <property type="evidence" value="ECO:0007669"/>
    <property type="project" value="InterPro"/>
</dbReference>
<dbReference type="EMBL" id="PKGO01000007">
    <property type="protein sequence ID" value="PKY69963.1"/>
    <property type="molecule type" value="Genomic_DNA"/>
</dbReference>
<comment type="caution">
    <text evidence="2">The sequence shown here is derived from an EMBL/GenBank/DDBJ whole genome shotgun (WGS) entry which is preliminary data.</text>
</comment>
<evidence type="ECO:0000313" key="3">
    <source>
        <dbReference type="EMBL" id="PKY69963.1"/>
    </source>
</evidence>
<dbReference type="CDD" id="cd06142">
    <property type="entry name" value="RNaseD_exo"/>
    <property type="match status" value="1"/>
</dbReference>
<dbReference type="InterPro" id="IPR044876">
    <property type="entry name" value="HRDC_dom_sf"/>
</dbReference>
<dbReference type="PATRIC" id="fig|479117.4.peg.1013"/>
<dbReference type="EC" id="3.1.13.5" evidence="2"/>
<dbReference type="PROSITE" id="PS50967">
    <property type="entry name" value="HRDC"/>
    <property type="match status" value="1"/>
</dbReference>
<feature type="domain" description="HRDC" evidence="1">
    <location>
        <begin position="225"/>
        <end position="304"/>
    </location>
</feature>
<dbReference type="Gene3D" id="1.10.150.80">
    <property type="entry name" value="HRDC domain"/>
    <property type="match status" value="2"/>
</dbReference>
<dbReference type="RefSeq" id="WP_062020905.1">
    <property type="nucleotide sequence ID" value="NZ_LQQC01000010.1"/>
</dbReference>
<organism evidence="2 5">
    <name type="scientific">Brevibacterium ravenspurgense</name>
    <dbReference type="NCBI Taxonomy" id="479117"/>
    <lineage>
        <taxon>Bacteria</taxon>
        <taxon>Bacillati</taxon>
        <taxon>Actinomycetota</taxon>
        <taxon>Actinomycetes</taxon>
        <taxon>Micrococcales</taxon>
        <taxon>Brevibacteriaceae</taxon>
        <taxon>Brevibacterium</taxon>
    </lineage>
</organism>
<dbReference type="Proteomes" id="UP000242755">
    <property type="component" value="Unassembled WGS sequence"/>
</dbReference>
<dbReference type="EMBL" id="LQQC01000010">
    <property type="protein sequence ID" value="KXZ57982.1"/>
    <property type="molecule type" value="Genomic_DNA"/>
</dbReference>
<dbReference type="InterPro" id="IPR002562">
    <property type="entry name" value="3'-5'_exonuclease_dom"/>
</dbReference>
<proteinExistence type="predicted"/>
<dbReference type="InterPro" id="IPR051086">
    <property type="entry name" value="RNase_D-like"/>
</dbReference>
<evidence type="ECO:0000313" key="4">
    <source>
        <dbReference type="Proteomes" id="UP000242755"/>
    </source>
</evidence>
<dbReference type="InterPro" id="IPR041605">
    <property type="entry name" value="Exo_C"/>
</dbReference>
<dbReference type="Pfam" id="PF01612">
    <property type="entry name" value="DNA_pol_A_exo1"/>
    <property type="match status" value="1"/>
</dbReference>
<protein>
    <submittedName>
        <fullName evidence="2">Ribonuclease D</fullName>
        <ecNumber evidence="2">3.1.13.5</ecNumber>
    </submittedName>
</protein>
<dbReference type="SMART" id="SM00341">
    <property type="entry name" value="HRDC"/>
    <property type="match status" value="1"/>
</dbReference>
<reference evidence="2 5" key="1">
    <citation type="submission" date="2016-01" db="EMBL/GenBank/DDBJ databases">
        <title>Use of Whole Genome Sequencing to ascertain that Brevibacterium massiliense (Roux, Raoult 2009) is a later heterotypic synonym of Brevibacterium ravenspurgense (Mages 2008).</title>
        <authorList>
            <person name="Bernier A.-M."/>
            <person name="Burdz T."/>
            <person name="Huynh C."/>
            <person name="Pachecho A.L."/>
            <person name="Wiebe D."/>
            <person name="Bonner C."/>
            <person name="Bernard K."/>
        </authorList>
    </citation>
    <scope>NUCLEOTIDE SEQUENCE [LARGE SCALE GENOMIC DNA]</scope>
    <source>
        <strain evidence="2 5">CCUG56047</strain>
    </source>
</reference>
<dbReference type="InterPro" id="IPR010997">
    <property type="entry name" value="HRDC-like_sf"/>
</dbReference>
<dbReference type="Proteomes" id="UP000243589">
    <property type="component" value="Unassembled WGS sequence"/>
</dbReference>
<dbReference type="InterPro" id="IPR002121">
    <property type="entry name" value="HRDC_dom"/>
</dbReference>
<reference evidence="3 4" key="2">
    <citation type="submission" date="2017-12" db="EMBL/GenBank/DDBJ databases">
        <title>Phylogenetic diversity of female urinary microbiome.</title>
        <authorList>
            <person name="Thomas-White K."/>
            <person name="Wolfe A.J."/>
        </authorList>
    </citation>
    <scope>NUCLEOTIDE SEQUENCE [LARGE SCALE GENOMIC DNA]</scope>
    <source>
        <strain evidence="3 4">UMB0426</strain>
    </source>
</reference>
<dbReference type="STRING" id="1176165.GCA_001584405_01268"/>
<dbReference type="SUPFAM" id="SSF47819">
    <property type="entry name" value="HRDC-like"/>
    <property type="match status" value="1"/>
</dbReference>
<dbReference type="AlphaFoldDB" id="A0A150H7A4"/>
<dbReference type="Pfam" id="PF00570">
    <property type="entry name" value="HRDC"/>
    <property type="match status" value="1"/>
</dbReference>
<dbReference type="Gene3D" id="3.30.420.10">
    <property type="entry name" value="Ribonuclease H-like superfamily/Ribonuclease H"/>
    <property type="match status" value="1"/>
</dbReference>
<dbReference type="InterPro" id="IPR012337">
    <property type="entry name" value="RNaseH-like_sf"/>
</dbReference>
<dbReference type="InterPro" id="IPR036397">
    <property type="entry name" value="RNaseH_sf"/>
</dbReference>
<keyword evidence="5" id="KW-1185">Reference proteome</keyword>
<dbReference type="PANTHER" id="PTHR47649:SF1">
    <property type="entry name" value="RIBONUCLEASE D"/>
    <property type="match status" value="1"/>
</dbReference>
<dbReference type="Pfam" id="PF18305">
    <property type="entry name" value="DNA_pol_A_exoN"/>
    <property type="match status" value="1"/>
</dbReference>
<dbReference type="SMART" id="SM00474">
    <property type="entry name" value="35EXOc"/>
    <property type="match status" value="1"/>
</dbReference>
<gene>
    <name evidence="2" type="primary">rnd</name>
    <name evidence="2" type="ORF">Bravens_01014</name>
    <name evidence="3" type="ORF">CYJ40_07785</name>
</gene>
<evidence type="ECO:0000313" key="2">
    <source>
        <dbReference type="EMBL" id="KXZ57982.1"/>
    </source>
</evidence>
<dbReference type="GO" id="GO:0008408">
    <property type="term" value="F:3'-5' exonuclease activity"/>
    <property type="evidence" value="ECO:0007669"/>
    <property type="project" value="InterPro"/>
</dbReference>
<name>A0A150H7A4_9MICO</name>
<dbReference type="GO" id="GO:0003676">
    <property type="term" value="F:nucleic acid binding"/>
    <property type="evidence" value="ECO:0007669"/>
    <property type="project" value="InterPro"/>
</dbReference>
<evidence type="ECO:0000259" key="1">
    <source>
        <dbReference type="PROSITE" id="PS50967"/>
    </source>
</evidence>
<keyword evidence="2" id="KW-0378">Hydrolase</keyword>
<dbReference type="SUPFAM" id="SSF53098">
    <property type="entry name" value="Ribonuclease H-like"/>
    <property type="match status" value="1"/>
</dbReference>
<dbReference type="GO" id="GO:0033890">
    <property type="term" value="F:ribonuclease D activity"/>
    <property type="evidence" value="ECO:0007669"/>
    <property type="project" value="UniProtKB-EC"/>
</dbReference>
<dbReference type="PANTHER" id="PTHR47649">
    <property type="entry name" value="RIBONUCLEASE D"/>
    <property type="match status" value="1"/>
</dbReference>
<dbReference type="GO" id="GO:0000166">
    <property type="term" value="F:nucleotide binding"/>
    <property type="evidence" value="ECO:0007669"/>
    <property type="project" value="InterPro"/>
</dbReference>
<evidence type="ECO:0000313" key="5">
    <source>
        <dbReference type="Proteomes" id="UP000243589"/>
    </source>
</evidence>
<accession>A0A150H7A4</accession>
<sequence length="410" mass="45038">MSSSDVDPNLPLLDEPAGGVPEVISTPKALADAVAALEAGTGPVAVDAERASGIRYGSRAFLIQLKRAGTGILLLDPEAFDSLEPVGRAMQDAEWILHASSQDLPCLAEAGMVPTRVFDTEIAARLLNEPKFGLASLIGAHLGVRLAKEHSYVDWSQRPLPHDWLAYAALDVELLIELRDILEQKLREADKWEIAQQEFAHAALFTPKVYPEPWRRVHGLGAIKNRRGLGRVRAMWAVRDDIAEERDVAPGRIIADRAMVQAAGTQLRSSKELLRLPGRGRPTPADARELFSAVQACNRLPEDMMPTVRDPQKSTPRLTRQQRDAAKDILTHMKSAVNARAEELDVPHDLLITPALVRELASRAALGGDHPADVDAVEDFLRERGAREWQIAEAAPLLCRVIDQHRGVRA</sequence>